<dbReference type="RefSeq" id="WP_242992244.1">
    <property type="nucleotide sequence ID" value="NZ_QGDS01000001.1"/>
</dbReference>
<keyword evidence="8" id="KW-0807">Transducer</keyword>
<proteinExistence type="inferred from homology"/>
<evidence type="ECO:0000256" key="3">
    <source>
        <dbReference type="ARBA" id="ARBA00022500"/>
    </source>
</evidence>
<dbReference type="PROSITE" id="PS50885">
    <property type="entry name" value="HAMP"/>
    <property type="match status" value="1"/>
</dbReference>
<organism evidence="12 13">
    <name type="scientific">Faecalicatena contorta</name>
    <dbReference type="NCBI Taxonomy" id="39482"/>
    <lineage>
        <taxon>Bacteria</taxon>
        <taxon>Bacillati</taxon>
        <taxon>Bacillota</taxon>
        <taxon>Clostridia</taxon>
        <taxon>Lachnospirales</taxon>
        <taxon>Lachnospiraceae</taxon>
        <taxon>Faecalicatena</taxon>
    </lineage>
</organism>
<dbReference type="Gene3D" id="6.10.340.10">
    <property type="match status" value="1"/>
</dbReference>
<evidence type="ECO:0000259" key="10">
    <source>
        <dbReference type="PROSITE" id="PS50111"/>
    </source>
</evidence>
<keyword evidence="5 9" id="KW-1133">Transmembrane helix</keyword>
<dbReference type="PANTHER" id="PTHR43531:SF11">
    <property type="entry name" value="METHYL-ACCEPTING CHEMOTAXIS PROTEIN 3"/>
    <property type="match status" value="1"/>
</dbReference>
<feature type="transmembrane region" description="Helical" evidence="9">
    <location>
        <begin position="277"/>
        <end position="303"/>
    </location>
</feature>
<reference evidence="13" key="1">
    <citation type="submission" date="2017-07" db="EMBL/GenBank/DDBJ databases">
        <authorList>
            <person name="Varghese N."/>
            <person name="Submissions S."/>
        </authorList>
    </citation>
    <scope>NUCLEOTIDE SEQUENCE [LARGE SCALE GENOMIC DNA]</scope>
    <source>
        <strain evidence="13">NLAE-zl-C134</strain>
    </source>
</reference>
<dbReference type="CDD" id="cd12912">
    <property type="entry name" value="PDC2_MCP_like"/>
    <property type="match status" value="1"/>
</dbReference>
<dbReference type="GO" id="GO:0006935">
    <property type="term" value="P:chemotaxis"/>
    <property type="evidence" value="ECO:0007669"/>
    <property type="project" value="UniProtKB-KW"/>
</dbReference>
<dbReference type="Pfam" id="PF00015">
    <property type="entry name" value="MCPsignal"/>
    <property type="match status" value="1"/>
</dbReference>
<gene>
    <name evidence="12" type="ORF">SAMN05216529_101674</name>
</gene>
<feature type="domain" description="Methyl-accepting transducer" evidence="10">
    <location>
        <begin position="407"/>
        <end position="636"/>
    </location>
</feature>
<keyword evidence="6 9" id="KW-0472">Membrane</keyword>
<evidence type="ECO:0000256" key="5">
    <source>
        <dbReference type="ARBA" id="ARBA00022989"/>
    </source>
</evidence>
<dbReference type="GO" id="GO:0007165">
    <property type="term" value="P:signal transduction"/>
    <property type="evidence" value="ECO:0007669"/>
    <property type="project" value="UniProtKB-KW"/>
</dbReference>
<keyword evidence="4 9" id="KW-0812">Transmembrane</keyword>
<keyword evidence="2" id="KW-1003">Cell membrane</keyword>
<name>A0A316A4M7_9FIRM</name>
<dbReference type="Gene3D" id="3.30.450.20">
    <property type="entry name" value="PAS domain"/>
    <property type="match status" value="1"/>
</dbReference>
<dbReference type="Pfam" id="PF00672">
    <property type="entry name" value="HAMP"/>
    <property type="match status" value="1"/>
</dbReference>
<dbReference type="CDD" id="cd06225">
    <property type="entry name" value="HAMP"/>
    <property type="match status" value="1"/>
</dbReference>
<dbReference type="SUPFAM" id="SSF58104">
    <property type="entry name" value="Methyl-accepting chemotaxis protein (MCP) signaling domain"/>
    <property type="match status" value="1"/>
</dbReference>
<evidence type="ECO:0000313" key="12">
    <source>
        <dbReference type="EMBL" id="SUQ12777.1"/>
    </source>
</evidence>
<evidence type="ECO:0000256" key="8">
    <source>
        <dbReference type="PROSITE-ProRule" id="PRU00284"/>
    </source>
</evidence>
<evidence type="ECO:0000256" key="2">
    <source>
        <dbReference type="ARBA" id="ARBA00022475"/>
    </source>
</evidence>
<sequence>MKTKEKKVISIKLKLMIFTIALIISLMITNLAAGLLTSYQGILKNIRDDITSIGEVADMALSAKLESLTGEIQRAVDTADTVAATASDSELGVLAETNGWRYLALADSDGKIIKGPSVLKGNMVPSEDLFQRALHGKTVMSSPFTDETGEFVINVYIPRGREVLIAGVDGMYLSNMVADLRVGKTGNIFIVDKTGTMIANMRPKLVEEGHNFIKMAKTDKSYASAAKVFSKMIAGKTGVGSYTYGGVERFCYYAPIEGSADWYFGVVAPIKEMTTSIYTVALGMVIVSIIIAVIGILISIRFAKKIANPIMRITKRMKLLSEGDLTEEVPQIKSRDEIGELALSIDSSISTLSIYVEDITRNMEEIAAGNLQTGPGQDYIGDFKRIETAIYDSVENLSETLALINTAAEQVSAGSEQVSSGAQALASGSTEQAASVEELSSSIALIADQAEENSANVKQATEYVGQAGVGLNDGNEHMKKLTDAMAEIDSSSKQITGIIKVIEDIAFQTNILALNAAVEAARAGDAGKGFAVVADEVRNLAAKSAEAAKQTTALIQHTVSAVAEGAQITTQTAQILHDVGEKAVQATESIVKIEQASIEQTSAIEQIKQGLNQVSAVVQTNAATAEENSATSEEMSAQAAVLRQEVGKFKLHNG</sequence>
<dbReference type="GO" id="GO:0004888">
    <property type="term" value="F:transmembrane signaling receptor activity"/>
    <property type="evidence" value="ECO:0007669"/>
    <property type="project" value="InterPro"/>
</dbReference>
<evidence type="ECO:0000256" key="1">
    <source>
        <dbReference type="ARBA" id="ARBA00004651"/>
    </source>
</evidence>
<dbReference type="InterPro" id="IPR003660">
    <property type="entry name" value="HAMP_dom"/>
</dbReference>
<comment type="subcellular location">
    <subcellularLocation>
        <location evidence="1">Cell membrane</location>
        <topology evidence="1">Multi-pass membrane protein</topology>
    </subcellularLocation>
</comment>
<evidence type="ECO:0000313" key="13">
    <source>
        <dbReference type="Proteomes" id="UP000254051"/>
    </source>
</evidence>
<keyword evidence="13" id="KW-1185">Reference proteome</keyword>
<dbReference type="EMBL" id="UHJJ01000001">
    <property type="protein sequence ID" value="SUQ12777.1"/>
    <property type="molecule type" value="Genomic_DNA"/>
</dbReference>
<dbReference type="Gene3D" id="1.10.287.950">
    <property type="entry name" value="Methyl-accepting chemotaxis protein"/>
    <property type="match status" value="1"/>
</dbReference>
<dbReference type="InterPro" id="IPR004090">
    <property type="entry name" value="Chemotax_Me-accpt_rcpt"/>
</dbReference>
<dbReference type="Pfam" id="PF02743">
    <property type="entry name" value="dCache_1"/>
    <property type="match status" value="1"/>
</dbReference>
<dbReference type="SMART" id="SM00283">
    <property type="entry name" value="MA"/>
    <property type="match status" value="1"/>
</dbReference>
<dbReference type="PANTHER" id="PTHR43531">
    <property type="entry name" value="PROTEIN ICFG"/>
    <property type="match status" value="1"/>
</dbReference>
<comment type="similarity">
    <text evidence="7">Belongs to the methyl-accepting chemotaxis (MCP) protein family.</text>
</comment>
<dbReference type="AlphaFoldDB" id="A0A316A4M7"/>
<dbReference type="SMART" id="SM00304">
    <property type="entry name" value="HAMP"/>
    <property type="match status" value="1"/>
</dbReference>
<dbReference type="InterPro" id="IPR033479">
    <property type="entry name" value="dCache_1"/>
</dbReference>
<evidence type="ECO:0000256" key="6">
    <source>
        <dbReference type="ARBA" id="ARBA00023136"/>
    </source>
</evidence>
<keyword evidence="3" id="KW-0145">Chemotaxis</keyword>
<evidence type="ECO:0000256" key="4">
    <source>
        <dbReference type="ARBA" id="ARBA00022692"/>
    </source>
</evidence>
<dbReference type="GO" id="GO:0005886">
    <property type="term" value="C:plasma membrane"/>
    <property type="evidence" value="ECO:0007669"/>
    <property type="project" value="UniProtKB-SubCell"/>
</dbReference>
<dbReference type="CDD" id="cd11386">
    <property type="entry name" value="MCP_signal"/>
    <property type="match status" value="1"/>
</dbReference>
<evidence type="ECO:0000256" key="9">
    <source>
        <dbReference type="SAM" id="Phobius"/>
    </source>
</evidence>
<feature type="domain" description="HAMP" evidence="11">
    <location>
        <begin position="304"/>
        <end position="357"/>
    </location>
</feature>
<dbReference type="PROSITE" id="PS50111">
    <property type="entry name" value="CHEMOTAXIS_TRANSDUC_2"/>
    <property type="match status" value="1"/>
</dbReference>
<accession>A0A316A4M7</accession>
<evidence type="ECO:0000256" key="7">
    <source>
        <dbReference type="ARBA" id="ARBA00029447"/>
    </source>
</evidence>
<protein>
    <submittedName>
        <fullName evidence="12">Methyl-accepting chemotaxis protein</fullName>
    </submittedName>
</protein>
<evidence type="ECO:0000259" key="11">
    <source>
        <dbReference type="PROSITE" id="PS50885"/>
    </source>
</evidence>
<dbReference type="PRINTS" id="PR00260">
    <property type="entry name" value="CHEMTRNSDUCR"/>
</dbReference>
<dbReference type="InterPro" id="IPR051310">
    <property type="entry name" value="MCP_chemotaxis"/>
</dbReference>
<dbReference type="Proteomes" id="UP000254051">
    <property type="component" value="Unassembled WGS sequence"/>
</dbReference>
<dbReference type="InterPro" id="IPR004089">
    <property type="entry name" value="MCPsignal_dom"/>
</dbReference>